<name>A0ACB6SI47_9PLEO</name>
<feature type="non-terminal residue" evidence="1">
    <location>
        <position position="1"/>
    </location>
</feature>
<proteinExistence type="predicted"/>
<keyword evidence="2" id="KW-1185">Reference proteome</keyword>
<comment type="caution">
    <text evidence="1">The sequence shown here is derived from an EMBL/GenBank/DDBJ whole genome shotgun (WGS) entry which is preliminary data.</text>
</comment>
<protein>
    <submittedName>
        <fullName evidence="1">Uncharacterized protein</fullName>
    </submittedName>
</protein>
<evidence type="ECO:0000313" key="1">
    <source>
        <dbReference type="EMBL" id="KAF2633851.1"/>
    </source>
</evidence>
<feature type="non-terminal residue" evidence="1">
    <location>
        <position position="158"/>
    </location>
</feature>
<reference evidence="1" key="1">
    <citation type="journal article" date="2020" name="Stud. Mycol.">
        <title>101 Dothideomycetes genomes: a test case for predicting lifestyles and emergence of pathogens.</title>
        <authorList>
            <person name="Haridas S."/>
            <person name="Albert R."/>
            <person name="Binder M."/>
            <person name="Bloem J."/>
            <person name="Labutti K."/>
            <person name="Salamov A."/>
            <person name="Andreopoulos B."/>
            <person name="Baker S."/>
            <person name="Barry K."/>
            <person name="Bills G."/>
            <person name="Bluhm B."/>
            <person name="Cannon C."/>
            <person name="Castanera R."/>
            <person name="Culley D."/>
            <person name="Daum C."/>
            <person name="Ezra D."/>
            <person name="Gonzalez J."/>
            <person name="Henrissat B."/>
            <person name="Kuo A."/>
            <person name="Liang C."/>
            <person name="Lipzen A."/>
            <person name="Lutzoni F."/>
            <person name="Magnuson J."/>
            <person name="Mondo S."/>
            <person name="Nolan M."/>
            <person name="Ohm R."/>
            <person name="Pangilinan J."/>
            <person name="Park H.-J."/>
            <person name="Ramirez L."/>
            <person name="Alfaro M."/>
            <person name="Sun H."/>
            <person name="Tritt A."/>
            <person name="Yoshinaga Y."/>
            <person name="Zwiers L.-H."/>
            <person name="Turgeon B."/>
            <person name="Goodwin S."/>
            <person name="Spatafora J."/>
            <person name="Crous P."/>
            <person name="Grigoriev I."/>
        </authorList>
    </citation>
    <scope>NUCLEOTIDE SEQUENCE</scope>
    <source>
        <strain evidence="1">CBS 525.71</strain>
    </source>
</reference>
<organism evidence="1 2">
    <name type="scientific">Macroventuria anomochaeta</name>
    <dbReference type="NCBI Taxonomy" id="301207"/>
    <lineage>
        <taxon>Eukaryota</taxon>
        <taxon>Fungi</taxon>
        <taxon>Dikarya</taxon>
        <taxon>Ascomycota</taxon>
        <taxon>Pezizomycotina</taxon>
        <taxon>Dothideomycetes</taxon>
        <taxon>Pleosporomycetidae</taxon>
        <taxon>Pleosporales</taxon>
        <taxon>Pleosporineae</taxon>
        <taxon>Didymellaceae</taxon>
        <taxon>Macroventuria</taxon>
    </lineage>
</organism>
<dbReference type="EMBL" id="MU006701">
    <property type="protein sequence ID" value="KAF2633851.1"/>
    <property type="molecule type" value="Genomic_DNA"/>
</dbReference>
<dbReference type="Proteomes" id="UP000799754">
    <property type="component" value="Unassembled WGS sequence"/>
</dbReference>
<gene>
    <name evidence="1" type="ORF">BU25DRAFT_325081</name>
</gene>
<evidence type="ECO:0000313" key="2">
    <source>
        <dbReference type="Proteomes" id="UP000799754"/>
    </source>
</evidence>
<accession>A0ACB6SI47</accession>
<sequence length="158" mass="17342">QSGQMEELSLSTRPTFPPLPSHHSPHHSPFQFTAKRTHSVRHRRKRARLQPRLASSASMSPAQDPVTGETGNGASRARHAHSLSGTIATRPRRTTAQSDIHETILHPGNVKINVQGAFIVDEEQPGTPQSEDYEHDPKDIRLPNHTAVVSHIAVDVSA</sequence>